<organism evidence="2 3">
    <name type="scientific">Claviceps aff. purpurea</name>
    <dbReference type="NCBI Taxonomy" id="1967640"/>
    <lineage>
        <taxon>Eukaryota</taxon>
        <taxon>Fungi</taxon>
        <taxon>Dikarya</taxon>
        <taxon>Ascomycota</taxon>
        <taxon>Pezizomycotina</taxon>
        <taxon>Sordariomycetes</taxon>
        <taxon>Hypocreomycetidae</taxon>
        <taxon>Hypocreales</taxon>
        <taxon>Clavicipitaceae</taxon>
        <taxon>Claviceps</taxon>
    </lineage>
</organism>
<gene>
    <name evidence="2" type="ORF">E4U09_001849</name>
</gene>
<proteinExistence type="predicted"/>
<protein>
    <submittedName>
        <fullName evidence="2">Uncharacterized protein</fullName>
    </submittedName>
</protein>
<feature type="region of interest" description="Disordered" evidence="1">
    <location>
        <begin position="1"/>
        <end position="35"/>
    </location>
</feature>
<evidence type="ECO:0000313" key="3">
    <source>
        <dbReference type="Proteomes" id="UP000707071"/>
    </source>
</evidence>
<accession>A0A9P7QGW3</accession>
<evidence type="ECO:0000313" key="2">
    <source>
        <dbReference type="EMBL" id="KAG6296239.1"/>
    </source>
</evidence>
<dbReference type="Proteomes" id="UP000707071">
    <property type="component" value="Unassembled WGS sequence"/>
</dbReference>
<feature type="compositionally biased region" description="Basic and acidic residues" evidence="1">
    <location>
        <begin position="1"/>
        <end position="19"/>
    </location>
</feature>
<sequence>MSSHGDCDKGRTTRSDHQLRANTINRSDKNGASSELASESSDLRICAWSLRAGDGLLDPLHKVIACLDVYGLLFRSPERPMRNVLAEEHMIELDDAGGKGGVGSVDGALRCKNDKEQSKPRVARRVLGGKLSNLEDPWALHPRTRLMHLHHLSIPPPSSPVHNTSLACLKLTRFCSNRVHMALETMI</sequence>
<reference evidence="2 3" key="1">
    <citation type="journal article" date="2020" name="bioRxiv">
        <title>Whole genome comparisons of ergot fungi reveals the divergence and evolution of species within the genus Claviceps are the result of varying mechanisms driving genome evolution and host range expansion.</title>
        <authorList>
            <person name="Wyka S.A."/>
            <person name="Mondo S.J."/>
            <person name="Liu M."/>
            <person name="Dettman J."/>
            <person name="Nalam V."/>
            <person name="Broders K.D."/>
        </authorList>
    </citation>
    <scope>NUCLEOTIDE SEQUENCE [LARGE SCALE GENOMIC DNA]</scope>
    <source>
        <strain evidence="2 3">Clav52</strain>
    </source>
</reference>
<comment type="caution">
    <text evidence="2">The sequence shown here is derived from an EMBL/GenBank/DDBJ whole genome shotgun (WGS) entry which is preliminary data.</text>
</comment>
<keyword evidence="3" id="KW-1185">Reference proteome</keyword>
<dbReference type="EMBL" id="SRRH01000175">
    <property type="protein sequence ID" value="KAG6296239.1"/>
    <property type="molecule type" value="Genomic_DNA"/>
</dbReference>
<dbReference type="AlphaFoldDB" id="A0A9P7QGW3"/>
<evidence type="ECO:0000256" key="1">
    <source>
        <dbReference type="SAM" id="MobiDB-lite"/>
    </source>
</evidence>
<name>A0A9P7QGW3_9HYPO</name>